<evidence type="ECO:0000313" key="2">
    <source>
        <dbReference type="EMBL" id="RCN41940.1"/>
    </source>
</evidence>
<gene>
    <name evidence="2" type="ORF">ANCCAN_12100</name>
</gene>
<feature type="domain" description="SCP" evidence="1">
    <location>
        <begin position="4"/>
        <end position="162"/>
    </location>
</feature>
<reference evidence="2 3" key="1">
    <citation type="submission" date="2014-10" db="EMBL/GenBank/DDBJ databases">
        <title>Draft genome of the hookworm Ancylostoma caninum.</title>
        <authorList>
            <person name="Mitreva M."/>
        </authorList>
    </citation>
    <scope>NUCLEOTIDE SEQUENCE [LARGE SCALE GENOMIC DNA]</scope>
    <source>
        <strain evidence="2 3">Baltimore</strain>
    </source>
</reference>
<dbReference type="STRING" id="29170.A0A368GFY8"/>
<dbReference type="Proteomes" id="UP000252519">
    <property type="component" value="Unassembled WGS sequence"/>
</dbReference>
<dbReference type="AlphaFoldDB" id="A0A368GFY8"/>
<dbReference type="SMART" id="SM00198">
    <property type="entry name" value="SCP"/>
    <property type="match status" value="1"/>
</dbReference>
<dbReference type="InterPro" id="IPR014044">
    <property type="entry name" value="CAP_dom"/>
</dbReference>
<dbReference type="SUPFAM" id="SSF55797">
    <property type="entry name" value="PR-1-like"/>
    <property type="match status" value="1"/>
</dbReference>
<evidence type="ECO:0000313" key="3">
    <source>
        <dbReference type="Proteomes" id="UP000252519"/>
    </source>
</evidence>
<dbReference type="Gene3D" id="3.40.33.10">
    <property type="entry name" value="CAP"/>
    <property type="match status" value="1"/>
</dbReference>
<organism evidence="2 3">
    <name type="scientific">Ancylostoma caninum</name>
    <name type="common">Dog hookworm</name>
    <dbReference type="NCBI Taxonomy" id="29170"/>
    <lineage>
        <taxon>Eukaryota</taxon>
        <taxon>Metazoa</taxon>
        <taxon>Ecdysozoa</taxon>
        <taxon>Nematoda</taxon>
        <taxon>Chromadorea</taxon>
        <taxon>Rhabditida</taxon>
        <taxon>Rhabditina</taxon>
        <taxon>Rhabditomorpha</taxon>
        <taxon>Strongyloidea</taxon>
        <taxon>Ancylostomatidae</taxon>
        <taxon>Ancylostomatinae</taxon>
        <taxon>Ancylostoma</taxon>
    </lineage>
</organism>
<protein>
    <submittedName>
        <fullName evidence="2">SCP-like protein</fullName>
    </submittedName>
</protein>
<proteinExistence type="predicted"/>
<dbReference type="InterPro" id="IPR001283">
    <property type="entry name" value="CRISP-related"/>
</dbReference>
<dbReference type="CDD" id="cd05380">
    <property type="entry name" value="CAP_euk"/>
    <property type="match status" value="1"/>
</dbReference>
<name>A0A368GFY8_ANCCA</name>
<dbReference type="OrthoDB" id="5876828at2759"/>
<comment type="caution">
    <text evidence="2">The sequence shown here is derived from an EMBL/GenBank/DDBJ whole genome shotgun (WGS) entry which is preliminary data.</text>
</comment>
<accession>A0A368GFY8</accession>
<dbReference type="PRINTS" id="PR00837">
    <property type="entry name" value="V5TPXLIKE"/>
</dbReference>
<dbReference type="PANTHER" id="PTHR10334">
    <property type="entry name" value="CYSTEINE-RICH SECRETORY PROTEIN-RELATED"/>
    <property type="match status" value="1"/>
</dbReference>
<keyword evidence="3" id="KW-1185">Reference proteome</keyword>
<dbReference type="Pfam" id="PF00188">
    <property type="entry name" value="CAP"/>
    <property type="match status" value="1"/>
</dbReference>
<dbReference type="EMBL" id="JOJR01000216">
    <property type="protein sequence ID" value="RCN41940.1"/>
    <property type="molecule type" value="Genomic_DNA"/>
</dbReference>
<sequence length="189" mass="20618">MTDAARKKILDMHNWRRSQLALGKIPNGKNSYNCPTATNMYKMAYDCDLEKSALAYAKQCSLVASAEGSRSGEGENVYSGPLVTDLEEGAIAAVQSWWSQIYSNGLNRQMKYLNSLATKPNGPRAFTQMAWAKSVKIGCAVVNCKANTFTVCRYKAAGNILDEYIYVQGKVCDACPTTCITAEGLCPTP</sequence>
<evidence type="ECO:0000259" key="1">
    <source>
        <dbReference type="SMART" id="SM00198"/>
    </source>
</evidence>
<dbReference type="InterPro" id="IPR035940">
    <property type="entry name" value="CAP_sf"/>
</dbReference>